<protein>
    <submittedName>
        <fullName evidence="3">Polyhydroxybutyrate depolymerase</fullName>
    </submittedName>
</protein>
<evidence type="ECO:0000259" key="2">
    <source>
        <dbReference type="Pfam" id="PF02230"/>
    </source>
</evidence>
<evidence type="ECO:0000313" key="4">
    <source>
        <dbReference type="Proteomes" id="UP000199350"/>
    </source>
</evidence>
<feature type="domain" description="Phospholipase/carboxylesterase/thioesterase" evidence="2">
    <location>
        <begin position="101"/>
        <end position="172"/>
    </location>
</feature>
<dbReference type="AlphaFoldDB" id="A0A1G9P167"/>
<dbReference type="InterPro" id="IPR029058">
    <property type="entry name" value="AB_hydrolase_fold"/>
</dbReference>
<dbReference type="STRING" id="38302.SAMN04488535_1274"/>
<organism evidence="3 4">
    <name type="scientific">Corynebacterium mycetoides</name>
    <dbReference type="NCBI Taxonomy" id="38302"/>
    <lineage>
        <taxon>Bacteria</taxon>
        <taxon>Bacillati</taxon>
        <taxon>Actinomycetota</taxon>
        <taxon>Actinomycetes</taxon>
        <taxon>Mycobacteriales</taxon>
        <taxon>Corynebacteriaceae</taxon>
        <taxon>Corynebacterium</taxon>
    </lineage>
</organism>
<dbReference type="InterPro" id="IPR050955">
    <property type="entry name" value="Plant_Biomass_Hydrol_Est"/>
</dbReference>
<dbReference type="EMBL" id="LT629700">
    <property type="protein sequence ID" value="SDL92606.1"/>
    <property type="molecule type" value="Genomic_DNA"/>
</dbReference>
<gene>
    <name evidence="3" type="ORF">SAMN04488535_1274</name>
</gene>
<dbReference type="SUPFAM" id="SSF53474">
    <property type="entry name" value="alpha/beta-Hydrolases"/>
    <property type="match status" value="1"/>
</dbReference>
<accession>A0A1G9P167</accession>
<dbReference type="PANTHER" id="PTHR43037:SF1">
    <property type="entry name" value="BLL1128 PROTEIN"/>
    <property type="match status" value="1"/>
</dbReference>
<dbReference type="OrthoDB" id="9767239at2"/>
<dbReference type="InterPro" id="IPR003140">
    <property type="entry name" value="PLipase/COase/thioEstase"/>
</dbReference>
<evidence type="ECO:0000313" key="3">
    <source>
        <dbReference type="EMBL" id="SDL92606.1"/>
    </source>
</evidence>
<proteinExistence type="predicted"/>
<name>A0A1G9P167_9CORY</name>
<sequence length="267" mass="28486">MSATRRTLHHQGRTRRYIEVSSGADPHTLVLFLHGSLQSGSVARNFTGHTFDQLASETTTVVYPDGVDRHFNDLRRDFGESARTLGVDDVGFLTELIRLYSPSRVIGCGFSNGGQMLLRMLFDAPRTLDGVALFGASAPAPGNTLCAEDNWVPTPILTVQGTADPIVPYGGGVAGIAESNRGLTRSALDSARYLAGLNHAGAHRTRHPRDGVRVDAFTGGAGSAPVELWSIEGMGHLVPSPKKLDVRLGPGTDKVVGAQLVRDFFGL</sequence>
<dbReference type="RefSeq" id="WP_092150180.1">
    <property type="nucleotide sequence ID" value="NZ_LT629700.1"/>
</dbReference>
<dbReference type="Proteomes" id="UP000199350">
    <property type="component" value="Chromosome I"/>
</dbReference>
<dbReference type="GO" id="GO:0016787">
    <property type="term" value="F:hydrolase activity"/>
    <property type="evidence" value="ECO:0007669"/>
    <property type="project" value="InterPro"/>
</dbReference>
<dbReference type="PANTHER" id="PTHR43037">
    <property type="entry name" value="UNNAMED PRODUCT-RELATED"/>
    <property type="match status" value="1"/>
</dbReference>
<keyword evidence="4" id="KW-1185">Reference proteome</keyword>
<dbReference type="Pfam" id="PF02230">
    <property type="entry name" value="Abhydrolase_2"/>
    <property type="match status" value="1"/>
</dbReference>
<keyword evidence="1" id="KW-0732">Signal</keyword>
<evidence type="ECO:0000256" key="1">
    <source>
        <dbReference type="ARBA" id="ARBA00022729"/>
    </source>
</evidence>
<reference evidence="4" key="1">
    <citation type="submission" date="2016-10" db="EMBL/GenBank/DDBJ databases">
        <authorList>
            <person name="Varghese N."/>
            <person name="Submissions S."/>
        </authorList>
    </citation>
    <scope>NUCLEOTIDE SEQUENCE [LARGE SCALE GENOMIC DNA]</scope>
    <source>
        <strain evidence="4">DSM 20632</strain>
    </source>
</reference>
<dbReference type="Gene3D" id="3.40.50.1820">
    <property type="entry name" value="alpha/beta hydrolase"/>
    <property type="match status" value="1"/>
</dbReference>